<evidence type="ECO:0000256" key="7">
    <source>
        <dbReference type="SAM" id="MobiDB-lite"/>
    </source>
</evidence>
<dbReference type="InterPro" id="IPR051140">
    <property type="entry name" value="GATA_TF"/>
</dbReference>
<dbReference type="PANTHER" id="PTHR45658:SF103">
    <property type="entry name" value="GATA TRANSCRIPTION FACTOR FAMILY PROTEIN-RELATED"/>
    <property type="match status" value="1"/>
</dbReference>
<reference evidence="10" key="2">
    <citation type="journal article" date="2018" name="Plant J.">
        <title>The Sorghum bicolor reference genome: improved assembly, gene annotations, a transcriptome atlas, and signatures of genome organization.</title>
        <authorList>
            <person name="McCormick R.F."/>
            <person name="Truong S.K."/>
            <person name="Sreedasyam A."/>
            <person name="Jenkins J."/>
            <person name="Shu S."/>
            <person name="Sims D."/>
            <person name="Kennedy M."/>
            <person name="Amirebrahimi M."/>
            <person name="Weers B.D."/>
            <person name="McKinley B."/>
            <person name="Mattison A."/>
            <person name="Morishige D.T."/>
            <person name="Grimwood J."/>
            <person name="Schmutz J."/>
            <person name="Mullet J.E."/>
        </authorList>
    </citation>
    <scope>NUCLEOTIDE SEQUENCE [LARGE SCALE GENOMIC DNA]</scope>
    <source>
        <strain evidence="10">cv. BTx623</strain>
    </source>
</reference>
<gene>
    <name evidence="9" type="ORF">SORBI_3008G051700</name>
</gene>
<dbReference type="Proteomes" id="UP000000768">
    <property type="component" value="Chromosome 8"/>
</dbReference>
<keyword evidence="2" id="KW-0479">Metal-binding</keyword>
<dbReference type="InterPro" id="IPR013088">
    <property type="entry name" value="Znf_NHR/GATA"/>
</dbReference>
<feature type="region of interest" description="Disordered" evidence="7">
    <location>
        <begin position="89"/>
        <end position="111"/>
    </location>
</feature>
<dbReference type="GO" id="GO:0008270">
    <property type="term" value="F:zinc ion binding"/>
    <property type="evidence" value="ECO:0007669"/>
    <property type="project" value="UniProtKB-KW"/>
</dbReference>
<evidence type="ECO:0000256" key="1">
    <source>
        <dbReference type="ARBA" id="ARBA00005694"/>
    </source>
</evidence>
<evidence type="ECO:0000256" key="4">
    <source>
        <dbReference type="ARBA" id="ARBA00022833"/>
    </source>
</evidence>
<dbReference type="GO" id="GO:0006357">
    <property type="term" value="P:regulation of transcription by RNA polymerase II"/>
    <property type="evidence" value="ECO:0000318"/>
    <property type="project" value="GO_Central"/>
</dbReference>
<dbReference type="PROSITE" id="PS50114">
    <property type="entry name" value="GATA_ZN_FINGER_2"/>
    <property type="match status" value="2"/>
</dbReference>
<dbReference type="Gene3D" id="3.30.50.10">
    <property type="entry name" value="Erythroid Transcription Factor GATA-1, subunit A"/>
    <property type="match status" value="2"/>
</dbReference>
<dbReference type="GO" id="GO:0000976">
    <property type="term" value="F:transcription cis-regulatory region binding"/>
    <property type="evidence" value="ECO:0000318"/>
    <property type="project" value="GO_Central"/>
</dbReference>
<feature type="compositionally biased region" description="Low complexity" evidence="7">
    <location>
        <begin position="266"/>
        <end position="275"/>
    </location>
</feature>
<dbReference type="SMART" id="SM00401">
    <property type="entry name" value="ZnF_GATA"/>
    <property type="match status" value="2"/>
</dbReference>
<evidence type="ECO:0000313" key="10">
    <source>
        <dbReference type="Proteomes" id="UP000000768"/>
    </source>
</evidence>
<organism evidence="9 10">
    <name type="scientific">Sorghum bicolor</name>
    <name type="common">Sorghum</name>
    <name type="synonym">Sorghum vulgare</name>
    <dbReference type="NCBI Taxonomy" id="4558"/>
    <lineage>
        <taxon>Eukaryota</taxon>
        <taxon>Viridiplantae</taxon>
        <taxon>Streptophyta</taxon>
        <taxon>Embryophyta</taxon>
        <taxon>Tracheophyta</taxon>
        <taxon>Spermatophyta</taxon>
        <taxon>Magnoliopsida</taxon>
        <taxon>Liliopsida</taxon>
        <taxon>Poales</taxon>
        <taxon>Poaceae</taxon>
        <taxon>PACMAD clade</taxon>
        <taxon>Panicoideae</taxon>
        <taxon>Andropogonodae</taxon>
        <taxon>Andropogoneae</taxon>
        <taxon>Sorghinae</taxon>
        <taxon>Sorghum</taxon>
    </lineage>
</organism>
<dbReference type="AlphaFoldDB" id="A0A1B6PBN1"/>
<evidence type="ECO:0000256" key="2">
    <source>
        <dbReference type="ARBA" id="ARBA00022723"/>
    </source>
</evidence>
<feature type="domain" description="GATA-type" evidence="8">
    <location>
        <begin position="286"/>
        <end position="322"/>
    </location>
</feature>
<evidence type="ECO:0000256" key="5">
    <source>
        <dbReference type="ARBA" id="ARBA00023159"/>
    </source>
</evidence>
<name>A0A1B6PBN1_SORBI</name>
<feature type="region of interest" description="Disordered" evidence="7">
    <location>
        <begin position="1"/>
        <end position="62"/>
    </location>
</feature>
<feature type="compositionally biased region" description="Basic residues" evidence="7">
    <location>
        <begin position="101"/>
        <end position="111"/>
    </location>
</feature>
<dbReference type="OMA" id="HIARPEF"/>
<comment type="similarity">
    <text evidence="1">Belongs to the type IV zinc-finger family. Class A subfamily.</text>
</comment>
<dbReference type="SUPFAM" id="SSF57716">
    <property type="entry name" value="Glucocorticoid receptor-like (DNA-binding domain)"/>
    <property type="match status" value="2"/>
</dbReference>
<accession>A0A1B6PBN1</accession>
<dbReference type="eggNOG" id="KOG1601">
    <property type="taxonomic scope" value="Eukaryota"/>
</dbReference>
<feature type="compositionally biased region" description="Low complexity" evidence="7">
    <location>
        <begin position="384"/>
        <end position="404"/>
    </location>
</feature>
<dbReference type="GO" id="GO:0030154">
    <property type="term" value="P:cell differentiation"/>
    <property type="evidence" value="ECO:0000318"/>
    <property type="project" value="GO_Central"/>
</dbReference>
<evidence type="ECO:0000256" key="3">
    <source>
        <dbReference type="ARBA" id="ARBA00022771"/>
    </source>
</evidence>
<keyword evidence="4" id="KW-0862">Zinc</keyword>
<feature type="domain" description="GATA-type" evidence="8">
    <location>
        <begin position="112"/>
        <end position="156"/>
    </location>
</feature>
<keyword evidence="5" id="KW-0010">Activator</keyword>
<dbReference type="EMBL" id="CM000767">
    <property type="protein sequence ID" value="KXG23063.1"/>
    <property type="molecule type" value="Genomic_DNA"/>
</dbReference>
<sequence>MREQERHSLTPATTRTASDEPPLLGLGGPVTGGSVATMATGDDMAGGGGAGKEKRGPEGAPNKLSVAFQFQRKQRSHVVRRAAPSHRWGSMLGPVLPPAPAKKKARKKKTAKKRDMPCVICGATETPMWRTWPTDWRVVLCNACGIRVREPGAVLPELIYLSPPATATTTVISELERPVEIQPVSNSTRAPLPKQVHVHLPPPTTTATTTTVISAPQEIQASESSPDSLILDSMSDIDLNLLKKTSASPRREKSTVSTPPPPPPLTVEVEPAPAAAAPPAPGNKKDTPEKWCLHCGTTSTLQWRIGPAGESTLCNACGVRYRQGRLVPEYRPRASPTFNQSEHSYKHRDVLKLRKKQDHPAPPAAYKPIRPSRKPKADKAQKNQAGQAQPGSAQAATTQQQRAGNDMVQNLPPPPPALPHAGGDMEMEHRLLFLPPVLAQAGDEIMAEQDLLPPPPPELPHPADDILDPMAAHHLPPPQAQPHAGGELMMDEALPPPDPFLFDGPAAPMIIEDDEPVLKPTVEALSSWCGGGAKKHTHIAVATGPKK</sequence>
<protein>
    <recommendedName>
        <fullName evidence="8">GATA-type domain-containing protein</fullName>
    </recommendedName>
</protein>
<dbReference type="PANTHER" id="PTHR45658">
    <property type="entry name" value="GATA TRANSCRIPTION FACTOR"/>
    <property type="match status" value="1"/>
</dbReference>
<keyword evidence="10" id="KW-1185">Reference proteome</keyword>
<feature type="region of interest" description="Disordered" evidence="7">
    <location>
        <begin position="244"/>
        <end position="289"/>
    </location>
</feature>
<feature type="region of interest" description="Disordered" evidence="7">
    <location>
        <begin position="352"/>
        <end position="423"/>
    </location>
</feature>
<reference evidence="9 10" key="1">
    <citation type="journal article" date="2009" name="Nature">
        <title>The Sorghum bicolor genome and the diversification of grasses.</title>
        <authorList>
            <person name="Paterson A.H."/>
            <person name="Bowers J.E."/>
            <person name="Bruggmann R."/>
            <person name="Dubchak I."/>
            <person name="Grimwood J."/>
            <person name="Gundlach H."/>
            <person name="Haberer G."/>
            <person name="Hellsten U."/>
            <person name="Mitros T."/>
            <person name="Poliakov A."/>
            <person name="Schmutz J."/>
            <person name="Spannagl M."/>
            <person name="Tang H."/>
            <person name="Wang X."/>
            <person name="Wicker T."/>
            <person name="Bharti A.K."/>
            <person name="Chapman J."/>
            <person name="Feltus F.A."/>
            <person name="Gowik U."/>
            <person name="Grigoriev I.V."/>
            <person name="Lyons E."/>
            <person name="Maher C.A."/>
            <person name="Martis M."/>
            <person name="Narechania A."/>
            <person name="Otillar R.P."/>
            <person name="Penning B.W."/>
            <person name="Salamov A.A."/>
            <person name="Wang Y."/>
            <person name="Zhang L."/>
            <person name="Carpita N.C."/>
            <person name="Freeling M."/>
            <person name="Gingle A.R."/>
            <person name="Hash C.T."/>
            <person name="Keller B."/>
            <person name="Klein P."/>
            <person name="Kresovich S."/>
            <person name="McCann M.C."/>
            <person name="Ming R."/>
            <person name="Peterson D.G."/>
            <person name="Mehboob-ur-Rahman"/>
            <person name="Ware D."/>
            <person name="Westhoff P."/>
            <person name="Mayer K.F."/>
            <person name="Messing J."/>
            <person name="Rokhsar D.S."/>
        </authorList>
    </citation>
    <scope>NUCLEOTIDE SEQUENCE [LARGE SCALE GENOMIC DNA]</scope>
    <source>
        <strain evidence="10">cv. BTx623</strain>
    </source>
</reference>
<evidence type="ECO:0000259" key="8">
    <source>
        <dbReference type="PROSITE" id="PS50114"/>
    </source>
</evidence>
<dbReference type="InterPro" id="IPR000679">
    <property type="entry name" value="Znf_GATA"/>
</dbReference>
<dbReference type="Gramene" id="KXG23063">
    <property type="protein sequence ID" value="KXG23063"/>
    <property type="gene ID" value="SORBI_3008G051700"/>
</dbReference>
<proteinExistence type="inferred from homology"/>
<evidence type="ECO:0000313" key="9">
    <source>
        <dbReference type="EMBL" id="KXG23063.1"/>
    </source>
</evidence>
<dbReference type="CDD" id="cd00202">
    <property type="entry name" value="ZnF_GATA"/>
    <property type="match status" value="2"/>
</dbReference>
<dbReference type="InParanoid" id="A0A1B6PBN1"/>
<dbReference type="Pfam" id="PF00320">
    <property type="entry name" value="GATA"/>
    <property type="match status" value="2"/>
</dbReference>
<keyword evidence="3 6" id="KW-0863">Zinc-finger</keyword>
<dbReference type="GO" id="GO:0005634">
    <property type="term" value="C:nucleus"/>
    <property type="evidence" value="ECO:0000318"/>
    <property type="project" value="GO_Central"/>
</dbReference>
<evidence type="ECO:0000256" key="6">
    <source>
        <dbReference type="PROSITE-ProRule" id="PRU00094"/>
    </source>
</evidence>